<dbReference type="AlphaFoldDB" id="A0AAU2V597"/>
<dbReference type="PANTHER" id="PTHR11712:SF322">
    <property type="entry name" value="POLYKETIDE BETA-KETOACYL SYNTHASE 2-RELATED"/>
    <property type="match status" value="1"/>
</dbReference>
<comment type="similarity">
    <text evidence="1 4">Belongs to the thiolase-like superfamily. Beta-ketoacyl-ACP synthases family.</text>
</comment>
<protein>
    <submittedName>
        <fullName evidence="7">Uncharacterized protein</fullName>
    </submittedName>
</protein>
<evidence type="ECO:0000256" key="3">
    <source>
        <dbReference type="ARBA" id="ARBA00023315"/>
    </source>
</evidence>
<dbReference type="SUPFAM" id="SSF53901">
    <property type="entry name" value="Thiolase-like"/>
    <property type="match status" value="2"/>
</dbReference>
<dbReference type="Pfam" id="PF02801">
    <property type="entry name" value="Ketoacyl-synt_C"/>
    <property type="match status" value="1"/>
</dbReference>
<sequence length="374" mass="38970">MPGTLAVTGWGIVASTGIGADEFGKALADGESGLRDVTTMFSEELPQPAAHAIVDFDVRDHLGRKRTSSLDRTTAFAVTAAGLALADSGVQLDDENRDETGIVLGNTMGSFRSIAEFDRETLVNDRPYLVEPLLFPNSVMNCAASRCAIWHQLRGVNATIPAGRISAVSALRYGGTLLQRGHARTLLLGAVEEFSAHRAWLEHHAHAGEPSRAPLGEAAALLVTEDARAVRAAGRPMDAEILATKVGHLDVTDRSTTPADGLAQHVRSALEAAGVTAAQVTTVVTGECGLSHVDTVEQAAVEAVFGTGPGRLKVADTLGDCGGASAAVQLAAVLALHRDAPGRDGQVSVVTSYDPEGGVGVVVLRAWSRRGVLR</sequence>
<dbReference type="Gene3D" id="3.40.47.10">
    <property type="match status" value="1"/>
</dbReference>
<accession>A0AAU2V597</accession>
<dbReference type="EMBL" id="CP108318">
    <property type="protein sequence ID" value="WTW62568.1"/>
    <property type="molecule type" value="Genomic_DNA"/>
</dbReference>
<dbReference type="GO" id="GO:0004315">
    <property type="term" value="F:3-oxoacyl-[acyl-carrier-protein] synthase activity"/>
    <property type="evidence" value="ECO:0007669"/>
    <property type="project" value="TreeGrafter"/>
</dbReference>
<evidence type="ECO:0000256" key="4">
    <source>
        <dbReference type="RuleBase" id="RU003694"/>
    </source>
</evidence>
<name>A0AAU2V597_9ACTN</name>
<evidence type="ECO:0000313" key="7">
    <source>
        <dbReference type="EMBL" id="WTW62568.1"/>
    </source>
</evidence>
<keyword evidence="3" id="KW-0012">Acyltransferase</keyword>
<dbReference type="PANTHER" id="PTHR11712">
    <property type="entry name" value="POLYKETIDE SYNTHASE-RELATED"/>
    <property type="match status" value="1"/>
</dbReference>
<dbReference type="InterPro" id="IPR014031">
    <property type="entry name" value="Ketoacyl_synth_C"/>
</dbReference>
<feature type="domain" description="Beta-ketoacyl synthase C-terminal" evidence="6">
    <location>
        <begin position="239"/>
        <end position="337"/>
    </location>
</feature>
<dbReference type="GO" id="GO:0006633">
    <property type="term" value="P:fatty acid biosynthetic process"/>
    <property type="evidence" value="ECO:0007669"/>
    <property type="project" value="TreeGrafter"/>
</dbReference>
<gene>
    <name evidence="7" type="ORF">OG549_18985</name>
</gene>
<evidence type="ECO:0000259" key="5">
    <source>
        <dbReference type="Pfam" id="PF00109"/>
    </source>
</evidence>
<evidence type="ECO:0000256" key="1">
    <source>
        <dbReference type="ARBA" id="ARBA00008467"/>
    </source>
</evidence>
<dbReference type="InterPro" id="IPR000794">
    <property type="entry name" value="Beta-ketoacyl_synthase"/>
</dbReference>
<proteinExistence type="inferred from homology"/>
<evidence type="ECO:0000259" key="6">
    <source>
        <dbReference type="Pfam" id="PF02801"/>
    </source>
</evidence>
<evidence type="ECO:0000256" key="2">
    <source>
        <dbReference type="ARBA" id="ARBA00022679"/>
    </source>
</evidence>
<dbReference type="Pfam" id="PF00109">
    <property type="entry name" value="ketoacyl-synt"/>
    <property type="match status" value="1"/>
</dbReference>
<dbReference type="InterPro" id="IPR014030">
    <property type="entry name" value="Ketoacyl_synth_N"/>
</dbReference>
<reference evidence="7" key="1">
    <citation type="submission" date="2022-10" db="EMBL/GenBank/DDBJ databases">
        <title>The complete genomes of actinobacterial strains from the NBC collection.</title>
        <authorList>
            <person name="Joergensen T.S."/>
            <person name="Alvarez Arevalo M."/>
            <person name="Sterndorff E.B."/>
            <person name="Faurdal D."/>
            <person name="Vuksanovic O."/>
            <person name="Mourched A.-S."/>
            <person name="Charusanti P."/>
            <person name="Shaw S."/>
            <person name="Blin K."/>
            <person name="Weber T."/>
        </authorList>
    </citation>
    <scope>NUCLEOTIDE SEQUENCE</scope>
    <source>
        <strain evidence="7">NBC_00003</strain>
    </source>
</reference>
<keyword evidence="2 4" id="KW-0808">Transferase</keyword>
<organism evidence="7">
    <name type="scientific">Streptomyces sp. NBC_00003</name>
    <dbReference type="NCBI Taxonomy" id="2903608"/>
    <lineage>
        <taxon>Bacteria</taxon>
        <taxon>Bacillati</taxon>
        <taxon>Actinomycetota</taxon>
        <taxon>Actinomycetes</taxon>
        <taxon>Kitasatosporales</taxon>
        <taxon>Streptomycetaceae</taxon>
        <taxon>Streptomyces</taxon>
    </lineage>
</organism>
<dbReference type="InterPro" id="IPR016039">
    <property type="entry name" value="Thiolase-like"/>
</dbReference>
<feature type="domain" description="Beta-ketoacyl synthase-like N-terminal" evidence="5">
    <location>
        <begin position="6"/>
        <end position="196"/>
    </location>
</feature>